<dbReference type="Pfam" id="PF00152">
    <property type="entry name" value="tRNA-synt_2"/>
    <property type="match status" value="1"/>
</dbReference>
<keyword evidence="10" id="KW-1185">Reference proteome</keyword>
<feature type="binding site" evidence="7">
    <location>
        <position position="202"/>
    </location>
    <ligand>
        <name>L-aspartate</name>
        <dbReference type="ChEBI" id="CHEBI:29991"/>
    </ligand>
</feature>
<dbReference type="SUPFAM" id="SSF55261">
    <property type="entry name" value="GAD domain-like"/>
    <property type="match status" value="1"/>
</dbReference>
<dbReference type="Gene3D" id="2.40.50.140">
    <property type="entry name" value="Nucleic acid-binding proteins"/>
    <property type="match status" value="1"/>
</dbReference>
<dbReference type="InterPro" id="IPR029351">
    <property type="entry name" value="GAD_dom"/>
</dbReference>
<dbReference type="Proteomes" id="UP001289135">
    <property type="component" value="Unassembled WGS sequence"/>
</dbReference>
<reference evidence="9" key="1">
    <citation type="submission" date="2023-02" db="EMBL/GenBank/DDBJ databases">
        <title>Host association and intracellularity evolved multiple times independently in the Rickettsiales.</title>
        <authorList>
            <person name="Castelli M."/>
            <person name="Nardi T."/>
            <person name="Gammuto L."/>
            <person name="Bellinzona G."/>
            <person name="Sabaneyeva E."/>
            <person name="Potekhin A."/>
            <person name="Serra V."/>
            <person name="Petroni G."/>
            <person name="Sassera D."/>
        </authorList>
    </citation>
    <scope>NUCLEOTIDE SEQUENCE</scope>
    <source>
        <strain evidence="9">USBL-36I1</strain>
    </source>
</reference>
<dbReference type="SUPFAM" id="SSF55681">
    <property type="entry name" value="Class II aaRS and biotin synthetases"/>
    <property type="match status" value="1"/>
</dbReference>
<keyword evidence="7" id="KW-0963">Cytoplasm</keyword>
<dbReference type="GO" id="GO:0004815">
    <property type="term" value="F:aspartate-tRNA ligase activity"/>
    <property type="evidence" value="ECO:0007669"/>
    <property type="project" value="UniProtKB-UniRule"/>
</dbReference>
<feature type="binding site" evidence="7">
    <location>
        <position position="477"/>
    </location>
    <ligand>
        <name>L-aspartate</name>
        <dbReference type="ChEBI" id="CHEBI:29991"/>
    </ligand>
</feature>
<dbReference type="GO" id="GO:0005524">
    <property type="term" value="F:ATP binding"/>
    <property type="evidence" value="ECO:0007669"/>
    <property type="project" value="UniProtKB-UniRule"/>
</dbReference>
<evidence type="ECO:0000256" key="4">
    <source>
        <dbReference type="ARBA" id="ARBA00022840"/>
    </source>
</evidence>
<evidence type="ECO:0000313" key="10">
    <source>
        <dbReference type="Proteomes" id="UP001289135"/>
    </source>
</evidence>
<comment type="function">
    <text evidence="7">Aspartyl-tRNA synthetase with relaxed tRNA specificity since it is able to aspartylate not only its cognate tRNA(Asp) but also tRNA(Asn). Reaction proceeds in two steps: L-aspartate is first activated by ATP to form Asp-AMP and then transferred to the acceptor end of tRNA(Asp/Asn).</text>
</comment>
<evidence type="ECO:0000313" key="9">
    <source>
        <dbReference type="EMBL" id="MDZ5761639.1"/>
    </source>
</evidence>
<dbReference type="PROSITE" id="PS50862">
    <property type="entry name" value="AA_TRNA_LIGASE_II"/>
    <property type="match status" value="1"/>
</dbReference>
<dbReference type="EC" id="6.1.1.23" evidence="7"/>
<dbReference type="Gene3D" id="3.30.1360.30">
    <property type="entry name" value="GAD-like domain"/>
    <property type="match status" value="1"/>
</dbReference>
<evidence type="ECO:0000256" key="5">
    <source>
        <dbReference type="ARBA" id="ARBA00022917"/>
    </source>
</evidence>
<dbReference type="InterPro" id="IPR012340">
    <property type="entry name" value="NA-bd_OB-fold"/>
</dbReference>
<comment type="catalytic activity">
    <reaction evidence="7">
        <text>tRNA(Asx) + L-aspartate + ATP = L-aspartyl-tRNA(Asx) + AMP + diphosphate</text>
        <dbReference type="Rhea" id="RHEA:18349"/>
        <dbReference type="Rhea" id="RHEA-COMP:9710"/>
        <dbReference type="Rhea" id="RHEA-COMP:9711"/>
        <dbReference type="ChEBI" id="CHEBI:29991"/>
        <dbReference type="ChEBI" id="CHEBI:30616"/>
        <dbReference type="ChEBI" id="CHEBI:33019"/>
        <dbReference type="ChEBI" id="CHEBI:78442"/>
        <dbReference type="ChEBI" id="CHEBI:78516"/>
        <dbReference type="ChEBI" id="CHEBI:456215"/>
        <dbReference type="EC" id="6.1.1.23"/>
    </reaction>
</comment>
<comment type="caution">
    <text evidence="9">The sequence shown here is derived from an EMBL/GenBank/DDBJ whole genome shotgun (WGS) entry which is preliminary data.</text>
</comment>
<feature type="binding site" evidence="7">
    <location>
        <position position="522"/>
    </location>
    <ligand>
        <name>L-aspartate</name>
        <dbReference type="ChEBI" id="CHEBI:29991"/>
    </ligand>
</feature>
<dbReference type="InterPro" id="IPR045864">
    <property type="entry name" value="aa-tRNA-synth_II/BPL/LPL"/>
</dbReference>
<name>A0AAE4VLF6_9RICK</name>
<dbReference type="SUPFAM" id="SSF50249">
    <property type="entry name" value="Nucleic acid-binding proteins"/>
    <property type="match status" value="1"/>
</dbReference>
<dbReference type="InterPro" id="IPR004364">
    <property type="entry name" value="Aa-tRNA-synt_II"/>
</dbReference>
<keyword evidence="5 7" id="KW-0648">Protein biosynthesis</keyword>
<dbReference type="InterPro" id="IPR002312">
    <property type="entry name" value="Asp/Asn-tRNA-synth_IIb"/>
</dbReference>
<dbReference type="InterPro" id="IPR004365">
    <property type="entry name" value="NA-bd_OB_tRNA"/>
</dbReference>
<comment type="subunit">
    <text evidence="7">Homodimer.</text>
</comment>
<comment type="caution">
    <text evidence="7">Lacks conserved residue(s) required for the propagation of feature annotation.</text>
</comment>
<gene>
    <name evidence="7" type="primary">aspS</name>
    <name evidence="9" type="ORF">Lyticum_00826</name>
</gene>
<dbReference type="GO" id="GO:0005737">
    <property type="term" value="C:cytoplasm"/>
    <property type="evidence" value="ECO:0007669"/>
    <property type="project" value="UniProtKB-SubCell"/>
</dbReference>
<dbReference type="InterPro" id="IPR004115">
    <property type="entry name" value="GAD-like_sf"/>
</dbReference>
<dbReference type="GO" id="GO:0003676">
    <property type="term" value="F:nucleic acid binding"/>
    <property type="evidence" value="ECO:0007669"/>
    <property type="project" value="InterPro"/>
</dbReference>
<dbReference type="CDD" id="cd04317">
    <property type="entry name" value="EcAspRS_like_N"/>
    <property type="match status" value="1"/>
</dbReference>
<dbReference type="InterPro" id="IPR006195">
    <property type="entry name" value="aa-tRNA-synth_II"/>
</dbReference>
<dbReference type="InterPro" id="IPR004524">
    <property type="entry name" value="Asp-tRNA-ligase_1"/>
</dbReference>
<comment type="similarity">
    <text evidence="1 7">Belongs to the class-II aminoacyl-tRNA synthetase family. Type 1 subfamily.</text>
</comment>
<feature type="binding site" evidence="7">
    <location>
        <position position="248"/>
    </location>
    <ligand>
        <name>L-aspartate</name>
        <dbReference type="ChEBI" id="CHEBI:29991"/>
    </ligand>
</feature>
<evidence type="ECO:0000256" key="2">
    <source>
        <dbReference type="ARBA" id="ARBA00022598"/>
    </source>
</evidence>
<dbReference type="PANTHER" id="PTHR22594">
    <property type="entry name" value="ASPARTYL/LYSYL-TRNA SYNTHETASE"/>
    <property type="match status" value="1"/>
</dbReference>
<keyword evidence="2 7" id="KW-0436">Ligase</keyword>
<proteinExistence type="inferred from homology"/>
<dbReference type="GO" id="GO:0050560">
    <property type="term" value="F:aspartate-tRNA(Asn) ligase activity"/>
    <property type="evidence" value="ECO:0007669"/>
    <property type="project" value="UniProtKB-EC"/>
</dbReference>
<keyword evidence="3 7" id="KW-0547">Nucleotide-binding</keyword>
<sequence>MSSGSFLKSIYRNYTCGELNINHIGKNAKLCGWVHKKRDHGGILFIDLRDHYGIVQLVFAEDQIIDDKYSDNNENIYYQYITHNNFENLISISNESILLIEGTVLARSNDTINSNIPTGYIEVRIEKFMIDSIADPLPFQVSIDDNCSEEKRLEYRFVDLRKQRLHENISLRNKVIREIREQMYCFGFNEFQTPILTASSPEGARDFVVPSRNHPGKFYALPQAPQQFKQMLMIAGFDRYFQIAPCFRDEDARADRAPGEFYQLDIEMSFVDQEDVFKIIEPLMLNIFKKYGKKQINSDNFPRITYKDALLKYGSDKPDLRNPIIIQDVTQVFAKSKFLTFSNSILNNNFVVRAVPAYSSLSKSRSFFDGMNLYAQEELGAKGLGYIIFSNDNVKGPIAKFLNDDEIAELKSITGTSIGDSLFFICDVKDNASRISGKIRDKLGEDLNLINQNEYRFCWIVDFPMYELNDGKIDFSHNPFSMPQGGINILNEANTIEKILDITAFQYDLVCNGIELSSGAIRNHKLNIMYKAFEIAGYSKDMVDNNFIGMVKALSYGAPPHGGIAPGIDRMIMLLTNELNIREVIAFPLNQRGNDLMMGAPSIIDQKHLKELNIKIIT</sequence>
<feature type="site" description="Important for tRNA non-discrimination" evidence="7">
    <location>
        <position position="40"/>
    </location>
</feature>
<evidence type="ECO:0000256" key="7">
    <source>
        <dbReference type="HAMAP-Rule" id="MF_00044"/>
    </source>
</evidence>
<evidence type="ECO:0000256" key="3">
    <source>
        <dbReference type="ARBA" id="ARBA00022741"/>
    </source>
</evidence>
<comment type="subcellular location">
    <subcellularLocation>
        <location evidence="7">Cytoplasm</location>
    </subcellularLocation>
</comment>
<dbReference type="PRINTS" id="PR01042">
    <property type="entry name" value="TRNASYNTHASP"/>
</dbReference>
<dbReference type="RefSeq" id="WP_322499059.1">
    <property type="nucleotide sequence ID" value="NZ_JARGYU010000004.1"/>
</dbReference>
<dbReference type="Pfam" id="PF01336">
    <property type="entry name" value="tRNA_anti-codon"/>
    <property type="match status" value="1"/>
</dbReference>
<feature type="binding site" evidence="7">
    <location>
        <begin position="248"/>
        <end position="250"/>
    </location>
    <ligand>
        <name>ATP</name>
        <dbReference type="ChEBI" id="CHEBI:30616"/>
    </ligand>
</feature>
<protein>
    <recommendedName>
        <fullName evidence="7">Aspartate--tRNA(Asp/Asn) ligase</fullName>
        <ecNumber evidence="7">6.1.1.23</ecNumber>
    </recommendedName>
    <alternativeName>
        <fullName evidence="7">Aspartyl-tRNA synthetase</fullName>
        <shortName evidence="7">AspRS</shortName>
    </alternativeName>
    <alternativeName>
        <fullName evidence="7">Non-discriminating aspartyl-tRNA synthetase</fullName>
        <shortName evidence="7">ND-AspRS</shortName>
    </alternativeName>
</protein>
<evidence type="ECO:0000256" key="1">
    <source>
        <dbReference type="ARBA" id="ARBA00006303"/>
    </source>
</evidence>
<dbReference type="HAMAP" id="MF_00044">
    <property type="entry name" value="Asp_tRNA_synth_type1"/>
    <property type="match status" value="1"/>
</dbReference>
<dbReference type="EMBL" id="JARGYU010000004">
    <property type="protein sequence ID" value="MDZ5761639.1"/>
    <property type="molecule type" value="Genomic_DNA"/>
</dbReference>
<dbReference type="Pfam" id="PF02938">
    <property type="entry name" value="GAD"/>
    <property type="match status" value="1"/>
</dbReference>
<keyword evidence="4 7" id="KW-0067">ATP-binding</keyword>
<feature type="binding site" evidence="7">
    <location>
        <begin position="567"/>
        <end position="570"/>
    </location>
    <ligand>
        <name>ATP</name>
        <dbReference type="ChEBI" id="CHEBI:30616"/>
    </ligand>
</feature>
<dbReference type="GO" id="GO:0006422">
    <property type="term" value="P:aspartyl-tRNA aminoacylation"/>
    <property type="evidence" value="ECO:0007669"/>
    <property type="project" value="UniProtKB-UniRule"/>
</dbReference>
<accession>A0AAE4VLF6</accession>
<dbReference type="PANTHER" id="PTHR22594:SF5">
    <property type="entry name" value="ASPARTATE--TRNA LIGASE, MITOCHONDRIAL"/>
    <property type="match status" value="1"/>
</dbReference>
<evidence type="ECO:0000259" key="8">
    <source>
        <dbReference type="PROSITE" id="PS50862"/>
    </source>
</evidence>
<dbReference type="NCBIfam" id="TIGR00459">
    <property type="entry name" value="aspS_bact"/>
    <property type="match status" value="1"/>
</dbReference>
<feature type="domain" description="Aminoacyl-transfer RNA synthetases class-II family profile" evidence="8">
    <location>
        <begin position="171"/>
        <end position="601"/>
    </location>
</feature>
<dbReference type="AlphaFoldDB" id="A0AAE4VLF6"/>
<dbReference type="NCBIfam" id="NF001750">
    <property type="entry name" value="PRK00476.1"/>
    <property type="match status" value="1"/>
</dbReference>
<feature type="binding site" evidence="7">
    <location>
        <position position="515"/>
    </location>
    <ligand>
        <name>ATP</name>
        <dbReference type="ChEBI" id="CHEBI:30616"/>
    </ligand>
</feature>
<evidence type="ECO:0000256" key="6">
    <source>
        <dbReference type="ARBA" id="ARBA00023146"/>
    </source>
</evidence>
<organism evidence="9 10">
    <name type="scientific">Lyticum sinuosum</name>
    <dbReference type="NCBI Taxonomy" id="1332059"/>
    <lineage>
        <taxon>Bacteria</taxon>
        <taxon>Pseudomonadati</taxon>
        <taxon>Pseudomonadota</taxon>
        <taxon>Alphaproteobacteria</taxon>
        <taxon>Rickettsiales</taxon>
        <taxon>Lyticum</taxon>
    </lineage>
</organism>
<dbReference type="Gene3D" id="3.30.930.10">
    <property type="entry name" value="Bira Bifunctional Protein, Domain 2"/>
    <property type="match status" value="1"/>
</dbReference>
<keyword evidence="6 7" id="KW-0030">Aminoacyl-tRNA synthetase</keyword>
<feature type="region of interest" description="Aspartate" evidence="7">
    <location>
        <begin position="226"/>
        <end position="229"/>
    </location>
</feature>
<dbReference type="InterPro" id="IPR047089">
    <property type="entry name" value="Asp-tRNA-ligase_1_N"/>
</dbReference>